<feature type="transmembrane region" description="Helical" evidence="1">
    <location>
        <begin position="45"/>
        <end position="64"/>
    </location>
</feature>
<keyword evidence="1" id="KW-1133">Transmembrane helix</keyword>
<dbReference type="EMBL" id="CDMY01000973">
    <property type="protein sequence ID" value="CEM38225.1"/>
    <property type="molecule type" value="Genomic_DNA"/>
</dbReference>
<organism evidence="2 3">
    <name type="scientific">Vitrella brassicaformis (strain CCMP3155)</name>
    <dbReference type="NCBI Taxonomy" id="1169540"/>
    <lineage>
        <taxon>Eukaryota</taxon>
        <taxon>Sar</taxon>
        <taxon>Alveolata</taxon>
        <taxon>Colpodellida</taxon>
        <taxon>Vitrellaceae</taxon>
        <taxon>Vitrella</taxon>
    </lineage>
</organism>
<dbReference type="AlphaFoldDB" id="A0A0G4H3M6"/>
<dbReference type="VEuPathDB" id="CryptoDB:Vbra_19568"/>
<name>A0A0G4H3M6_VITBC</name>
<dbReference type="Proteomes" id="UP000041254">
    <property type="component" value="Unassembled WGS sequence"/>
</dbReference>
<sequence>MSVQPVQYTVGYNVPLGGGGRPEYYSTVRRGSEVQVQEANVCQTCCNLFSALVWVVVCSIILGITREAACDTNLDIFIWGFLALNIVFSIVTGATFCVGTDDVKCKAALTTISGIAGLFSLVWLCLGTAWYSQTGECHEHLVNLSLAVLILGWIGIVISFCLVFCMLIAMSLKKRQEQEQQEEHRRLSNPYAVASQV</sequence>
<evidence type="ECO:0000313" key="3">
    <source>
        <dbReference type="Proteomes" id="UP000041254"/>
    </source>
</evidence>
<reference evidence="2 3" key="1">
    <citation type="submission" date="2014-11" db="EMBL/GenBank/DDBJ databases">
        <authorList>
            <person name="Zhu J."/>
            <person name="Qi W."/>
            <person name="Song R."/>
        </authorList>
    </citation>
    <scope>NUCLEOTIDE SEQUENCE [LARGE SCALE GENOMIC DNA]</scope>
</reference>
<evidence type="ECO:0000313" key="2">
    <source>
        <dbReference type="EMBL" id="CEM38225.1"/>
    </source>
</evidence>
<feature type="transmembrane region" description="Helical" evidence="1">
    <location>
        <begin position="76"/>
        <end position="99"/>
    </location>
</feature>
<dbReference type="InParanoid" id="A0A0G4H3M6"/>
<protein>
    <submittedName>
        <fullName evidence="2">Uncharacterized protein</fullName>
    </submittedName>
</protein>
<keyword evidence="1" id="KW-0472">Membrane</keyword>
<feature type="transmembrane region" description="Helical" evidence="1">
    <location>
        <begin position="144"/>
        <end position="169"/>
    </location>
</feature>
<proteinExistence type="predicted"/>
<evidence type="ECO:0000256" key="1">
    <source>
        <dbReference type="SAM" id="Phobius"/>
    </source>
</evidence>
<keyword evidence="1" id="KW-0812">Transmembrane</keyword>
<feature type="transmembrane region" description="Helical" evidence="1">
    <location>
        <begin position="111"/>
        <end position="132"/>
    </location>
</feature>
<keyword evidence="3" id="KW-1185">Reference proteome</keyword>
<gene>
    <name evidence="2" type="ORF">Vbra_19568</name>
</gene>
<accession>A0A0G4H3M6</accession>